<dbReference type="AlphaFoldDB" id="A0A919IQD7"/>
<proteinExistence type="predicted"/>
<keyword evidence="1" id="KW-0812">Transmembrane</keyword>
<sequence>MVDVDAPQDTPASGEKKPDNITRIAAVWATVVAVPIVLVVGLVAFTQITKATAPDAAPAPTASGPIAVPSTAVELAAPELSARAAQVCLAVTSQLPPQVRNLPARKVSAGPEQNAAYGEPPLTVSCGVAQPTMCEKVDDTSGTCVPLVADLLLMNRVCWYYQDKADRTTFTTMDREVPVQVEVPSSFTNRAQWANEFSDIVVQTDKSITDGVPSGCNPGQ</sequence>
<reference evidence="2" key="1">
    <citation type="submission" date="2021-01" db="EMBL/GenBank/DDBJ databases">
        <title>Whole genome shotgun sequence of Actinoplanes cyaneus NBRC 14990.</title>
        <authorList>
            <person name="Komaki H."/>
            <person name="Tamura T."/>
        </authorList>
    </citation>
    <scope>NUCLEOTIDE SEQUENCE</scope>
    <source>
        <strain evidence="2">NBRC 14990</strain>
    </source>
</reference>
<evidence type="ECO:0000313" key="3">
    <source>
        <dbReference type="Proteomes" id="UP000619479"/>
    </source>
</evidence>
<gene>
    <name evidence="2" type="ORF">Acy02nite_55140</name>
</gene>
<protein>
    <recommendedName>
        <fullName evidence="4">DUF3515 domain-containing protein</fullName>
    </recommendedName>
</protein>
<keyword evidence="1" id="KW-1133">Transmembrane helix</keyword>
<dbReference type="Pfam" id="PF12028">
    <property type="entry name" value="DUF3515"/>
    <property type="match status" value="1"/>
</dbReference>
<feature type="transmembrane region" description="Helical" evidence="1">
    <location>
        <begin position="25"/>
        <end position="45"/>
    </location>
</feature>
<comment type="caution">
    <text evidence="2">The sequence shown here is derived from an EMBL/GenBank/DDBJ whole genome shotgun (WGS) entry which is preliminary data.</text>
</comment>
<dbReference type="Proteomes" id="UP000619479">
    <property type="component" value="Unassembled WGS sequence"/>
</dbReference>
<evidence type="ECO:0000313" key="2">
    <source>
        <dbReference type="EMBL" id="GID67633.1"/>
    </source>
</evidence>
<dbReference type="EMBL" id="BOMH01000040">
    <property type="protein sequence ID" value="GID67633.1"/>
    <property type="molecule type" value="Genomic_DNA"/>
</dbReference>
<evidence type="ECO:0000256" key="1">
    <source>
        <dbReference type="SAM" id="Phobius"/>
    </source>
</evidence>
<name>A0A919IQD7_9ACTN</name>
<accession>A0A919IQD7</accession>
<dbReference type="InterPro" id="IPR021903">
    <property type="entry name" value="DUF3515"/>
</dbReference>
<keyword evidence="1" id="KW-0472">Membrane</keyword>
<evidence type="ECO:0008006" key="4">
    <source>
        <dbReference type="Google" id="ProtNLM"/>
    </source>
</evidence>
<dbReference type="RefSeq" id="WP_203745535.1">
    <property type="nucleotide sequence ID" value="NZ_BAAAUC010000069.1"/>
</dbReference>
<organism evidence="2 3">
    <name type="scientific">Actinoplanes cyaneus</name>
    <dbReference type="NCBI Taxonomy" id="52696"/>
    <lineage>
        <taxon>Bacteria</taxon>
        <taxon>Bacillati</taxon>
        <taxon>Actinomycetota</taxon>
        <taxon>Actinomycetes</taxon>
        <taxon>Micromonosporales</taxon>
        <taxon>Micromonosporaceae</taxon>
        <taxon>Actinoplanes</taxon>
    </lineage>
</organism>
<keyword evidence="3" id="KW-1185">Reference proteome</keyword>